<protein>
    <submittedName>
        <fullName evidence="19">Retrovirus-related Pol polyprotein from transposon TNT 1-94</fullName>
    </submittedName>
</protein>
<evidence type="ECO:0000313" key="19">
    <source>
        <dbReference type="EMBL" id="GEX40859.1"/>
    </source>
</evidence>
<proteinExistence type="predicted"/>
<feature type="domain" description="GAG-pre-integrase" evidence="17">
    <location>
        <begin position="714"/>
        <end position="786"/>
    </location>
</feature>
<keyword evidence="5" id="KW-0479">Metal-binding</keyword>
<keyword evidence="3" id="KW-0645">Protease</keyword>
<keyword evidence="13" id="KW-0548">Nucleotidyltransferase</keyword>
<evidence type="ECO:0000256" key="15">
    <source>
        <dbReference type="ARBA" id="ARBA00023172"/>
    </source>
</evidence>
<keyword evidence="2" id="KW-1188">Viral release from host cell</keyword>
<dbReference type="GO" id="GO:0005524">
    <property type="term" value="F:ATP binding"/>
    <property type="evidence" value="ECO:0007669"/>
    <property type="project" value="UniProtKB-KW"/>
</dbReference>
<keyword evidence="12" id="KW-0695">RNA-directed DNA polymerase</keyword>
<reference evidence="19" key="1">
    <citation type="journal article" date="2019" name="Sci. Rep.">
        <title>Draft genome of Tanacetum cinerariifolium, the natural source of mosquito coil.</title>
        <authorList>
            <person name="Yamashiro T."/>
            <person name="Shiraishi A."/>
            <person name="Satake H."/>
            <person name="Nakayama K."/>
        </authorList>
    </citation>
    <scope>NUCLEOTIDE SEQUENCE</scope>
</reference>
<dbReference type="Gene3D" id="3.30.420.10">
    <property type="entry name" value="Ribonuclease H-like superfamily/Ribonuclease H"/>
    <property type="match status" value="2"/>
</dbReference>
<evidence type="ECO:0000256" key="4">
    <source>
        <dbReference type="ARBA" id="ARBA00022722"/>
    </source>
</evidence>
<evidence type="ECO:0000256" key="3">
    <source>
        <dbReference type="ARBA" id="ARBA00022670"/>
    </source>
</evidence>
<keyword evidence="11" id="KW-0229">DNA integration</keyword>
<keyword evidence="10" id="KW-0460">Magnesium</keyword>
<keyword evidence="7" id="KW-0255">Endonuclease</keyword>
<dbReference type="GO" id="GO:0006310">
    <property type="term" value="P:DNA recombination"/>
    <property type="evidence" value="ECO:0007669"/>
    <property type="project" value="UniProtKB-KW"/>
</dbReference>
<comment type="caution">
    <text evidence="19">The sequence shown here is derived from an EMBL/GenBank/DDBJ whole genome shotgun (WGS) entry which is preliminary data.</text>
</comment>
<sequence>MANLSEDIQCAGSDTRPPMLDRTDFASWQQRIRLHCQGKENRVNILKSIDKGPFQLGMFRETLAEGDEGALYLGPERPRVYSDLSPKEKERYKANIRATNILLQGLPKDIYTLINHYTDAKDIWDNVKMLLEGLRDSNYDQLYAYLKQHEAHANANKMMNQATVQEGRVVVQNVQGRLNRGQGNNARGTGASGNKGAQNRVGNTNPGQARQIKCYNYNGGQENVDDDVDEQPAPTTHTMFMANLSFADPVYDEADLSYDLDILFEVHDHDIYQDVVCELHGVHEMHDHVQPNCVVDSNAKYTSDTNMIPYDQYVKDNTESVVQNTVSSVPHDAPLMIINEMHELTAHKLMVVEVTSLKKDFKQKENKYLEEFLDMKALKEMVEDRLIKQDQSLQTVHMLCKRKPHYDEQRKIVIGYKNPLYLSKAKQVQSALYSGQEIVKFNHAHVLVHDSEDTLKIAETTRKKMNKKMKDPLCVKKKVKIASHDYSKENYLATFTPQKKFTPKQIFWSKDILKMKAEALKEQTPALRPIKALTVEVHLDYLKHLKESVATLREIIEEARTKTNVPVLPSIGVNICTDASGSKPRRNTKKNRISLAKRVNKKKVEEHHRTNKSSLNCCSKHMTGDRSRLRKFVKKFIGTVRLRNDHFGAIMGYGDYVIGDGVISRVYYVEGLGHNLFSVRKFCDSDLEVAFMKHSCYVRDKDGFELIKDSCGSNLYTISVKDMLKSSPICLLSKASKNKSWIWHRCLNHLNFGTINDLARKDLVRGLPRLKFEKYHLCSTCQLGKSKKHTHKPKAENTNLEVLNTLHMDFYGPMRLQTINRKKYILVIVDDYSRFTWVNFFRSKDETTEFVIKFLKQIPVGLNITNGVVKKQNRTIVEAARTMLIFSKALMFLWAEAVGTTCYTQNQSLIHTHHNKTLYELVYNKKPDLTFLHVFGALCYPINDSEDLGKL</sequence>
<dbReference type="GO" id="GO:0046872">
    <property type="term" value="F:metal ion binding"/>
    <property type="evidence" value="ECO:0007669"/>
    <property type="project" value="UniProtKB-KW"/>
</dbReference>
<keyword evidence="14" id="KW-0917">Virion maturation</keyword>
<dbReference type="SUPFAM" id="SSF53098">
    <property type="entry name" value="Ribonuclease H-like"/>
    <property type="match status" value="1"/>
</dbReference>
<dbReference type="InterPro" id="IPR039537">
    <property type="entry name" value="Retrotran_Ty1/copia-like"/>
</dbReference>
<evidence type="ECO:0000256" key="8">
    <source>
        <dbReference type="ARBA" id="ARBA00022801"/>
    </source>
</evidence>
<evidence type="ECO:0000256" key="10">
    <source>
        <dbReference type="ARBA" id="ARBA00022842"/>
    </source>
</evidence>
<dbReference type="Pfam" id="PF13976">
    <property type="entry name" value="gag_pre-integrs"/>
    <property type="match status" value="1"/>
</dbReference>
<dbReference type="PANTHER" id="PTHR42648">
    <property type="entry name" value="TRANSPOSASE, PUTATIVE-RELATED"/>
    <property type="match status" value="1"/>
</dbReference>
<keyword evidence="13" id="KW-0808">Transferase</keyword>
<dbReference type="GO" id="GO:0004519">
    <property type="term" value="F:endonuclease activity"/>
    <property type="evidence" value="ECO:0007669"/>
    <property type="project" value="UniProtKB-KW"/>
</dbReference>
<evidence type="ECO:0000256" key="14">
    <source>
        <dbReference type="ARBA" id="ARBA00023113"/>
    </source>
</evidence>
<dbReference type="GO" id="GO:0008233">
    <property type="term" value="F:peptidase activity"/>
    <property type="evidence" value="ECO:0007669"/>
    <property type="project" value="UniProtKB-KW"/>
</dbReference>
<keyword evidence="4" id="KW-0540">Nuclease</keyword>
<name>A0A699H4K1_TANCI</name>
<keyword evidence="6" id="KW-0547">Nucleotide-binding</keyword>
<keyword evidence="15" id="KW-0233">DNA recombination</keyword>
<gene>
    <name evidence="19" type="ORF">Tci_312834</name>
</gene>
<evidence type="ECO:0000256" key="1">
    <source>
        <dbReference type="ARBA" id="ARBA00002180"/>
    </source>
</evidence>
<dbReference type="EMBL" id="BKCJ010106616">
    <property type="protein sequence ID" value="GEX40859.1"/>
    <property type="molecule type" value="Genomic_DNA"/>
</dbReference>
<evidence type="ECO:0000256" key="7">
    <source>
        <dbReference type="ARBA" id="ARBA00022759"/>
    </source>
</evidence>
<dbReference type="GO" id="GO:0003887">
    <property type="term" value="F:DNA-directed DNA polymerase activity"/>
    <property type="evidence" value="ECO:0007669"/>
    <property type="project" value="UniProtKB-KW"/>
</dbReference>
<feature type="domain" description="Retrovirus-related Pol polyprotein from transposon TNT 1-94-like beta-barrel" evidence="18">
    <location>
        <begin position="617"/>
        <end position="684"/>
    </location>
</feature>
<feature type="compositionally biased region" description="Polar residues" evidence="16">
    <location>
        <begin position="195"/>
        <end position="208"/>
    </location>
</feature>
<dbReference type="PANTHER" id="PTHR42648:SF11">
    <property type="entry name" value="TRANSPOSON TY4-P GAG-POL POLYPROTEIN"/>
    <property type="match status" value="1"/>
</dbReference>
<dbReference type="GO" id="GO:0006508">
    <property type="term" value="P:proteolysis"/>
    <property type="evidence" value="ECO:0007669"/>
    <property type="project" value="UniProtKB-KW"/>
</dbReference>
<dbReference type="InterPro" id="IPR012337">
    <property type="entry name" value="RNaseH-like_sf"/>
</dbReference>
<dbReference type="InterPro" id="IPR036397">
    <property type="entry name" value="RNaseH_sf"/>
</dbReference>
<keyword evidence="13" id="KW-0239">DNA-directed DNA polymerase</keyword>
<dbReference type="InterPro" id="IPR054722">
    <property type="entry name" value="PolX-like_BBD"/>
</dbReference>
<dbReference type="Pfam" id="PF22936">
    <property type="entry name" value="Pol_BBD"/>
    <property type="match status" value="1"/>
</dbReference>
<evidence type="ECO:0000256" key="16">
    <source>
        <dbReference type="SAM" id="MobiDB-lite"/>
    </source>
</evidence>
<evidence type="ECO:0000256" key="5">
    <source>
        <dbReference type="ARBA" id="ARBA00022723"/>
    </source>
</evidence>
<feature type="region of interest" description="Disordered" evidence="16">
    <location>
        <begin position="179"/>
        <end position="211"/>
    </location>
</feature>
<evidence type="ECO:0000256" key="11">
    <source>
        <dbReference type="ARBA" id="ARBA00022908"/>
    </source>
</evidence>
<dbReference type="GO" id="GO:0003676">
    <property type="term" value="F:nucleic acid binding"/>
    <property type="evidence" value="ECO:0007669"/>
    <property type="project" value="InterPro"/>
</dbReference>
<comment type="function">
    <text evidence="1">The aspartyl protease (PR) mediates the proteolytic cleavages of the Gag and Gag-Pol polyproteins after assembly of the VLP.</text>
</comment>
<evidence type="ECO:0000256" key="9">
    <source>
        <dbReference type="ARBA" id="ARBA00022840"/>
    </source>
</evidence>
<evidence type="ECO:0000256" key="13">
    <source>
        <dbReference type="ARBA" id="ARBA00022932"/>
    </source>
</evidence>
<evidence type="ECO:0000256" key="6">
    <source>
        <dbReference type="ARBA" id="ARBA00022741"/>
    </source>
</evidence>
<evidence type="ECO:0000259" key="17">
    <source>
        <dbReference type="Pfam" id="PF13976"/>
    </source>
</evidence>
<dbReference type="AlphaFoldDB" id="A0A699H4K1"/>
<evidence type="ECO:0000256" key="12">
    <source>
        <dbReference type="ARBA" id="ARBA00022918"/>
    </source>
</evidence>
<dbReference type="GO" id="GO:0015074">
    <property type="term" value="P:DNA integration"/>
    <property type="evidence" value="ECO:0007669"/>
    <property type="project" value="UniProtKB-KW"/>
</dbReference>
<keyword evidence="9" id="KW-0067">ATP-binding</keyword>
<dbReference type="InterPro" id="IPR025724">
    <property type="entry name" value="GAG-pre-integrase_dom"/>
</dbReference>
<dbReference type="GO" id="GO:0003964">
    <property type="term" value="F:RNA-directed DNA polymerase activity"/>
    <property type="evidence" value="ECO:0007669"/>
    <property type="project" value="UniProtKB-KW"/>
</dbReference>
<accession>A0A699H4K1</accession>
<keyword evidence="8" id="KW-0378">Hydrolase</keyword>
<evidence type="ECO:0000259" key="18">
    <source>
        <dbReference type="Pfam" id="PF22936"/>
    </source>
</evidence>
<organism evidence="19">
    <name type="scientific">Tanacetum cinerariifolium</name>
    <name type="common">Dalmatian daisy</name>
    <name type="synonym">Chrysanthemum cinerariifolium</name>
    <dbReference type="NCBI Taxonomy" id="118510"/>
    <lineage>
        <taxon>Eukaryota</taxon>
        <taxon>Viridiplantae</taxon>
        <taxon>Streptophyta</taxon>
        <taxon>Embryophyta</taxon>
        <taxon>Tracheophyta</taxon>
        <taxon>Spermatophyta</taxon>
        <taxon>Magnoliopsida</taxon>
        <taxon>eudicotyledons</taxon>
        <taxon>Gunneridae</taxon>
        <taxon>Pentapetalae</taxon>
        <taxon>asterids</taxon>
        <taxon>campanulids</taxon>
        <taxon>Asterales</taxon>
        <taxon>Asteraceae</taxon>
        <taxon>Asteroideae</taxon>
        <taxon>Anthemideae</taxon>
        <taxon>Anthemidinae</taxon>
        <taxon>Tanacetum</taxon>
    </lineage>
</organism>
<evidence type="ECO:0000256" key="2">
    <source>
        <dbReference type="ARBA" id="ARBA00022612"/>
    </source>
</evidence>